<dbReference type="Pfam" id="PF00071">
    <property type="entry name" value="Ras"/>
    <property type="match status" value="1"/>
</dbReference>
<dbReference type="InterPro" id="IPR027417">
    <property type="entry name" value="P-loop_NTPase"/>
</dbReference>
<comment type="caution">
    <text evidence="10">The sequence shown here is derived from an EMBL/GenBank/DDBJ whole genome shotgun (WGS) entry which is preliminary data.</text>
</comment>
<dbReference type="PROSITE" id="PS51419">
    <property type="entry name" value="RAB"/>
    <property type="match status" value="1"/>
</dbReference>
<keyword evidence="6" id="KW-0342">GTP-binding</keyword>
<dbReference type="SMART" id="SM00175">
    <property type="entry name" value="RAB"/>
    <property type="match status" value="1"/>
</dbReference>
<dbReference type="GO" id="GO:0007165">
    <property type="term" value="P:signal transduction"/>
    <property type="evidence" value="ECO:0007669"/>
    <property type="project" value="InterPro"/>
</dbReference>
<dbReference type="PRINTS" id="PR00449">
    <property type="entry name" value="RASTRNSFRMNG"/>
</dbReference>
<dbReference type="InterPro" id="IPR005225">
    <property type="entry name" value="Small_GTP-bd"/>
</dbReference>
<keyword evidence="4" id="KW-0488">Methylation</keyword>
<dbReference type="PROSITE" id="PS51420">
    <property type="entry name" value="RHO"/>
    <property type="match status" value="1"/>
</dbReference>
<protein>
    <submittedName>
        <fullName evidence="10">Ras-like protein rasd</fullName>
    </submittedName>
</protein>
<organism evidence="10 11">
    <name type="scientific">Anaeramoeba flamelloides</name>
    <dbReference type="NCBI Taxonomy" id="1746091"/>
    <lineage>
        <taxon>Eukaryota</taxon>
        <taxon>Metamonada</taxon>
        <taxon>Anaeramoebidae</taxon>
        <taxon>Anaeramoeba</taxon>
    </lineage>
</organism>
<evidence type="ECO:0000256" key="9">
    <source>
        <dbReference type="ARBA" id="ARBA00023289"/>
    </source>
</evidence>
<evidence type="ECO:0000313" key="11">
    <source>
        <dbReference type="Proteomes" id="UP001146793"/>
    </source>
</evidence>
<evidence type="ECO:0000256" key="6">
    <source>
        <dbReference type="ARBA" id="ARBA00023134"/>
    </source>
</evidence>
<dbReference type="PROSITE" id="PS51421">
    <property type="entry name" value="RAS"/>
    <property type="match status" value="1"/>
</dbReference>
<evidence type="ECO:0000256" key="2">
    <source>
        <dbReference type="ARBA" id="ARBA00008344"/>
    </source>
</evidence>
<keyword evidence="3" id="KW-1003">Cell membrane</keyword>
<dbReference type="AlphaFoldDB" id="A0AAV8AFC7"/>
<evidence type="ECO:0000256" key="3">
    <source>
        <dbReference type="ARBA" id="ARBA00022475"/>
    </source>
</evidence>
<keyword evidence="8" id="KW-0449">Lipoprotein</keyword>
<proteinExistence type="inferred from homology"/>
<keyword evidence="5" id="KW-0547">Nucleotide-binding</keyword>
<dbReference type="NCBIfam" id="TIGR00231">
    <property type="entry name" value="small_GTP"/>
    <property type="match status" value="1"/>
</dbReference>
<evidence type="ECO:0000313" key="10">
    <source>
        <dbReference type="EMBL" id="KAJ3452375.1"/>
    </source>
</evidence>
<evidence type="ECO:0000256" key="8">
    <source>
        <dbReference type="ARBA" id="ARBA00023288"/>
    </source>
</evidence>
<dbReference type="GO" id="GO:0005886">
    <property type="term" value="C:plasma membrane"/>
    <property type="evidence" value="ECO:0007669"/>
    <property type="project" value="UniProtKB-SubCell"/>
</dbReference>
<dbReference type="SMART" id="SM00174">
    <property type="entry name" value="RHO"/>
    <property type="match status" value="1"/>
</dbReference>
<evidence type="ECO:0000256" key="4">
    <source>
        <dbReference type="ARBA" id="ARBA00022481"/>
    </source>
</evidence>
<dbReference type="SMART" id="SM00173">
    <property type="entry name" value="RAS"/>
    <property type="match status" value="1"/>
</dbReference>
<evidence type="ECO:0000256" key="5">
    <source>
        <dbReference type="ARBA" id="ARBA00022741"/>
    </source>
</evidence>
<dbReference type="SMART" id="SM00176">
    <property type="entry name" value="RAN"/>
    <property type="match status" value="1"/>
</dbReference>
<gene>
    <name evidence="10" type="ORF">M0812_04141</name>
</gene>
<reference evidence="10" key="1">
    <citation type="submission" date="2022-08" db="EMBL/GenBank/DDBJ databases">
        <title>Novel sulphate-reducing endosymbionts in the free-living metamonad Anaeramoeba.</title>
        <authorList>
            <person name="Jerlstrom-Hultqvist J."/>
            <person name="Cepicka I."/>
            <person name="Gallot-Lavallee L."/>
            <person name="Salas-Leiva D."/>
            <person name="Curtis B.A."/>
            <person name="Zahonova K."/>
            <person name="Pipaliya S."/>
            <person name="Dacks J."/>
            <person name="Roger A.J."/>
        </authorList>
    </citation>
    <scope>NUCLEOTIDE SEQUENCE</scope>
    <source>
        <strain evidence="10">Busselton2</strain>
    </source>
</reference>
<evidence type="ECO:0000256" key="7">
    <source>
        <dbReference type="ARBA" id="ARBA00023136"/>
    </source>
</evidence>
<dbReference type="Proteomes" id="UP001146793">
    <property type="component" value="Unassembled WGS sequence"/>
</dbReference>
<accession>A0AAV8AFC7</accession>
<dbReference type="SUPFAM" id="SSF52540">
    <property type="entry name" value="P-loop containing nucleoside triphosphate hydrolases"/>
    <property type="match status" value="1"/>
</dbReference>
<dbReference type="FunFam" id="3.40.50.300:FF:000080">
    <property type="entry name" value="Ras-like GTPase Ras1"/>
    <property type="match status" value="1"/>
</dbReference>
<evidence type="ECO:0000256" key="1">
    <source>
        <dbReference type="ARBA" id="ARBA00004193"/>
    </source>
</evidence>
<dbReference type="Gene3D" id="3.40.50.300">
    <property type="entry name" value="P-loop containing nucleotide triphosphate hydrolases"/>
    <property type="match status" value="1"/>
</dbReference>
<comment type="subcellular location">
    <subcellularLocation>
        <location evidence="1">Cell membrane</location>
        <topology evidence="1">Lipid-anchor</topology>
    </subcellularLocation>
</comment>
<keyword evidence="7" id="KW-0472">Membrane</keyword>
<dbReference type="EMBL" id="JANTQA010000008">
    <property type="protein sequence ID" value="KAJ3452375.1"/>
    <property type="molecule type" value="Genomic_DNA"/>
</dbReference>
<dbReference type="GO" id="GO:0003924">
    <property type="term" value="F:GTPase activity"/>
    <property type="evidence" value="ECO:0007669"/>
    <property type="project" value="InterPro"/>
</dbReference>
<sequence>MSEYKLVVVGDCGVGKSALSIQLIQCHFIEEYDPNLEDSYRKGAVIDQETCLLDILDTAGSEEYSSMRDSYMRAGEGFLIVYSITNRKSFENVSNYLEELTIARFTTDIPVIIVGNKSDLKNERQVCQGEGQDLAIKLNCSFLETSAKERINVEEAFFGLVREIRKYQERKKNFSMNKNKKLKKGKKSRDNCFLM</sequence>
<comment type="similarity">
    <text evidence="2">Belongs to the small GTPase superfamily. Ras family.</text>
</comment>
<dbReference type="GO" id="GO:0005525">
    <property type="term" value="F:GTP binding"/>
    <property type="evidence" value="ECO:0007669"/>
    <property type="project" value="UniProtKB-KW"/>
</dbReference>
<keyword evidence="9" id="KW-0636">Prenylation</keyword>
<dbReference type="InterPro" id="IPR020849">
    <property type="entry name" value="Small_GTPase_Ras-type"/>
</dbReference>
<dbReference type="InterPro" id="IPR001806">
    <property type="entry name" value="Small_GTPase"/>
</dbReference>
<name>A0AAV8AFC7_9EUKA</name>
<dbReference type="PANTHER" id="PTHR24070">
    <property type="entry name" value="RAS, DI-RAS, AND RHEB FAMILY MEMBERS OF SMALL GTPASE SUPERFAMILY"/>
    <property type="match status" value="1"/>
</dbReference>